<comment type="caution">
    <text evidence="7">The sequence shown here is derived from an EMBL/GenBank/DDBJ whole genome shotgun (WGS) entry which is preliminary data.</text>
</comment>
<feature type="region of interest" description="Disordered" evidence="5">
    <location>
        <begin position="144"/>
        <end position="228"/>
    </location>
</feature>
<proteinExistence type="inferred from homology"/>
<keyword evidence="8" id="KW-1185">Reference proteome</keyword>
<dbReference type="EMBL" id="JBHRUV010000052">
    <property type="protein sequence ID" value="MFC3266720.1"/>
    <property type="molecule type" value="Genomic_DNA"/>
</dbReference>
<comment type="subcellular location">
    <subcellularLocation>
        <location evidence="4">Cytoplasm</location>
    </subcellularLocation>
</comment>
<dbReference type="InterPro" id="IPR012406">
    <property type="entry name" value="UreE"/>
</dbReference>
<keyword evidence="2 4" id="KW-0533">Nickel</keyword>
<keyword evidence="3 4" id="KW-0143">Chaperone</keyword>
<dbReference type="Gene3D" id="2.60.260.20">
    <property type="entry name" value="Urease metallochaperone UreE, N-terminal domain"/>
    <property type="match status" value="1"/>
</dbReference>
<evidence type="ECO:0000256" key="3">
    <source>
        <dbReference type="ARBA" id="ARBA00023186"/>
    </source>
</evidence>
<organism evidence="7 8">
    <name type="scientific">Camelimonas abortus</name>
    <dbReference type="NCBI Taxonomy" id="1017184"/>
    <lineage>
        <taxon>Bacteria</taxon>
        <taxon>Pseudomonadati</taxon>
        <taxon>Pseudomonadota</taxon>
        <taxon>Alphaproteobacteria</taxon>
        <taxon>Hyphomicrobiales</taxon>
        <taxon>Chelatococcaceae</taxon>
        <taxon>Camelimonas</taxon>
    </lineage>
</organism>
<protein>
    <recommendedName>
        <fullName evidence="4">Urease accessory protein UreE</fullName>
    </recommendedName>
</protein>
<dbReference type="InterPro" id="IPR036118">
    <property type="entry name" value="UreE_N_sf"/>
</dbReference>
<feature type="compositionally biased region" description="Basic and acidic residues" evidence="5">
    <location>
        <begin position="156"/>
        <end position="171"/>
    </location>
</feature>
<name>A0ABV7LGB3_9HYPH</name>
<dbReference type="InterPro" id="IPR004029">
    <property type="entry name" value="UreE_N"/>
</dbReference>
<dbReference type="Gene3D" id="3.30.70.790">
    <property type="entry name" value="UreE, C-terminal domain"/>
    <property type="match status" value="1"/>
</dbReference>
<evidence type="ECO:0000313" key="8">
    <source>
        <dbReference type="Proteomes" id="UP001595536"/>
    </source>
</evidence>
<evidence type="ECO:0000256" key="5">
    <source>
        <dbReference type="SAM" id="MobiDB-lite"/>
    </source>
</evidence>
<comment type="function">
    <text evidence="4">Involved in urease metallocenter assembly. Binds nickel. Probably functions as a nickel donor during metallocenter assembly.</text>
</comment>
<sequence length="228" mass="25049">MSAIPAIITGVLGQFDAAAATGETDVLELTSEERASPHFTAYTRAGRRLRLSLPRGTELQDGDVLHRDDALTIIVRAAAEELLLLRPGADPVEWNAACYQLGNLHRPARFLPGGVLTPRDPMVEQFLARLAVRVERTTRPFTGRRFGAAGAHHHHDHDDGHGHAHGRDHAHVHTHTHTHAHSHVHSHAHDHGHAHDQRHGHGQAHGDHHDPRSQDHAHARQPHGLAHG</sequence>
<evidence type="ECO:0000259" key="6">
    <source>
        <dbReference type="SMART" id="SM00988"/>
    </source>
</evidence>
<reference evidence="8" key="1">
    <citation type="journal article" date="2019" name="Int. J. Syst. Evol. Microbiol.">
        <title>The Global Catalogue of Microorganisms (GCM) 10K type strain sequencing project: providing services to taxonomists for standard genome sequencing and annotation.</title>
        <authorList>
            <consortium name="The Broad Institute Genomics Platform"/>
            <consortium name="The Broad Institute Genome Sequencing Center for Infectious Disease"/>
            <person name="Wu L."/>
            <person name="Ma J."/>
        </authorList>
    </citation>
    <scope>NUCLEOTIDE SEQUENCE [LARGE SCALE GENOMIC DNA]</scope>
    <source>
        <strain evidence="8">CCM 7941</strain>
    </source>
</reference>
<dbReference type="SUPFAM" id="SSF69737">
    <property type="entry name" value="Urease metallochaperone UreE, C-terminal domain"/>
    <property type="match status" value="1"/>
</dbReference>
<evidence type="ECO:0000313" key="7">
    <source>
        <dbReference type="EMBL" id="MFC3266720.1"/>
    </source>
</evidence>
<feature type="compositionally biased region" description="Basic residues" evidence="5">
    <location>
        <begin position="172"/>
        <end position="186"/>
    </location>
</feature>
<keyword evidence="1 4" id="KW-0963">Cytoplasm</keyword>
<evidence type="ECO:0000256" key="1">
    <source>
        <dbReference type="ARBA" id="ARBA00022490"/>
    </source>
</evidence>
<dbReference type="SUPFAM" id="SSF69287">
    <property type="entry name" value="Urease metallochaperone UreE, N-terminal domain"/>
    <property type="match status" value="1"/>
</dbReference>
<dbReference type="Pfam" id="PF02814">
    <property type="entry name" value="UreE_N"/>
    <property type="match status" value="1"/>
</dbReference>
<feature type="domain" description="UreE urease accessory N-terminal" evidence="6">
    <location>
        <begin position="11"/>
        <end position="73"/>
    </location>
</feature>
<gene>
    <name evidence="4" type="primary">ureE</name>
    <name evidence="7" type="ORF">ACFOEX_10190</name>
</gene>
<dbReference type="RefSeq" id="WP_376828925.1">
    <property type="nucleotide sequence ID" value="NZ_JBHLWR010000004.1"/>
</dbReference>
<dbReference type="Proteomes" id="UP001595536">
    <property type="component" value="Unassembled WGS sequence"/>
</dbReference>
<evidence type="ECO:0000256" key="4">
    <source>
        <dbReference type="HAMAP-Rule" id="MF_00822"/>
    </source>
</evidence>
<comment type="similarity">
    <text evidence="4">Belongs to the UreE family.</text>
</comment>
<feature type="compositionally biased region" description="Basic and acidic residues" evidence="5">
    <location>
        <begin position="187"/>
        <end position="218"/>
    </location>
</feature>
<dbReference type="HAMAP" id="MF_00822">
    <property type="entry name" value="UreE"/>
    <property type="match status" value="1"/>
</dbReference>
<evidence type="ECO:0000256" key="2">
    <source>
        <dbReference type="ARBA" id="ARBA00022596"/>
    </source>
</evidence>
<dbReference type="SMART" id="SM00988">
    <property type="entry name" value="UreE_N"/>
    <property type="match status" value="1"/>
</dbReference>
<accession>A0ABV7LGB3</accession>